<reference evidence="1 2" key="1">
    <citation type="submission" date="2015-04" db="EMBL/GenBank/DDBJ databases">
        <authorList>
            <person name="Syromyatnikov M.Y."/>
            <person name="Popov V.N."/>
        </authorList>
    </citation>
    <scope>NUCLEOTIDE SEQUENCE [LARGE SCALE GENOMIC DNA]</scope>
</reference>
<evidence type="ECO:0000313" key="2">
    <source>
        <dbReference type="Proteomes" id="UP000183832"/>
    </source>
</evidence>
<dbReference type="EMBL" id="CVRI01000060">
    <property type="protein sequence ID" value="CRL03946.1"/>
    <property type="molecule type" value="Genomic_DNA"/>
</dbReference>
<keyword evidence="2" id="KW-1185">Reference proteome</keyword>
<protein>
    <submittedName>
        <fullName evidence="1">CLUMA_CG017067, isoform A</fullName>
    </submittedName>
</protein>
<dbReference type="Proteomes" id="UP000183832">
    <property type="component" value="Unassembled WGS sequence"/>
</dbReference>
<sequence>MFENNKKAIHDRVVMLCALAFGNVANLKCERKLHCCIDVNKARVNEHVWNDTLQLILLSFAFNNSLPQTIQNSL</sequence>
<gene>
    <name evidence="1" type="ORF">CLUMA_CG017067</name>
</gene>
<proteinExistence type="predicted"/>
<dbReference type="AlphaFoldDB" id="A0A1J1IW71"/>
<accession>A0A1J1IW71</accession>
<organism evidence="1 2">
    <name type="scientific">Clunio marinus</name>
    <dbReference type="NCBI Taxonomy" id="568069"/>
    <lineage>
        <taxon>Eukaryota</taxon>
        <taxon>Metazoa</taxon>
        <taxon>Ecdysozoa</taxon>
        <taxon>Arthropoda</taxon>
        <taxon>Hexapoda</taxon>
        <taxon>Insecta</taxon>
        <taxon>Pterygota</taxon>
        <taxon>Neoptera</taxon>
        <taxon>Endopterygota</taxon>
        <taxon>Diptera</taxon>
        <taxon>Nematocera</taxon>
        <taxon>Chironomoidea</taxon>
        <taxon>Chironomidae</taxon>
        <taxon>Clunio</taxon>
    </lineage>
</organism>
<evidence type="ECO:0000313" key="1">
    <source>
        <dbReference type="EMBL" id="CRL03946.1"/>
    </source>
</evidence>
<name>A0A1J1IW71_9DIPT</name>